<evidence type="ECO:0000256" key="1">
    <source>
        <dbReference type="SAM" id="MobiDB-lite"/>
    </source>
</evidence>
<feature type="compositionally biased region" description="Basic and acidic residues" evidence="1">
    <location>
        <begin position="55"/>
        <end position="122"/>
    </location>
</feature>
<evidence type="ECO:0000313" key="3">
    <source>
        <dbReference type="Proteomes" id="UP001292094"/>
    </source>
</evidence>
<evidence type="ECO:0000313" key="2">
    <source>
        <dbReference type="EMBL" id="KAK4328892.1"/>
    </source>
</evidence>
<comment type="caution">
    <text evidence="2">The sequence shown here is derived from an EMBL/GenBank/DDBJ whole genome shotgun (WGS) entry which is preliminary data.</text>
</comment>
<feature type="region of interest" description="Disordered" evidence="1">
    <location>
        <begin position="55"/>
        <end position="135"/>
    </location>
</feature>
<organism evidence="2 3">
    <name type="scientific">Petrolisthes manimaculis</name>
    <dbReference type="NCBI Taxonomy" id="1843537"/>
    <lineage>
        <taxon>Eukaryota</taxon>
        <taxon>Metazoa</taxon>
        <taxon>Ecdysozoa</taxon>
        <taxon>Arthropoda</taxon>
        <taxon>Crustacea</taxon>
        <taxon>Multicrustacea</taxon>
        <taxon>Malacostraca</taxon>
        <taxon>Eumalacostraca</taxon>
        <taxon>Eucarida</taxon>
        <taxon>Decapoda</taxon>
        <taxon>Pleocyemata</taxon>
        <taxon>Anomura</taxon>
        <taxon>Galatheoidea</taxon>
        <taxon>Porcellanidae</taxon>
        <taxon>Petrolisthes</taxon>
    </lineage>
</organism>
<sequence>MLGIDEVIVCDDIPTLLLGLGKLFAAYYNFNISYPLEVTGLLEFIQRCFVGINPDRDVKERGNREDSQDEVDRSQTSEKDRRTWEQGTRPERKKHEGSKEESARKRGTAREKHEGSKEESARKRGKTAWKTGKERRVVVGGMGKAKQYQSGAGCRNLLLGII</sequence>
<reference evidence="2" key="1">
    <citation type="submission" date="2023-11" db="EMBL/GenBank/DDBJ databases">
        <title>Genome assemblies of two species of porcelain crab, Petrolisthes cinctipes and Petrolisthes manimaculis (Anomura: Porcellanidae).</title>
        <authorList>
            <person name="Angst P."/>
        </authorList>
    </citation>
    <scope>NUCLEOTIDE SEQUENCE</scope>
    <source>
        <strain evidence="2">PB745_02</strain>
        <tissue evidence="2">Gill</tissue>
    </source>
</reference>
<proteinExistence type="predicted"/>
<dbReference type="AlphaFoldDB" id="A0AAE1UM24"/>
<name>A0AAE1UM24_9EUCA</name>
<gene>
    <name evidence="2" type="ORF">Pmani_000742</name>
</gene>
<protein>
    <submittedName>
        <fullName evidence="2">Uncharacterized protein</fullName>
    </submittedName>
</protein>
<dbReference type="EMBL" id="JAWZYT010000051">
    <property type="protein sequence ID" value="KAK4328892.1"/>
    <property type="molecule type" value="Genomic_DNA"/>
</dbReference>
<keyword evidence="3" id="KW-1185">Reference proteome</keyword>
<dbReference type="Proteomes" id="UP001292094">
    <property type="component" value="Unassembled WGS sequence"/>
</dbReference>
<accession>A0AAE1UM24</accession>